<reference evidence="1 2" key="1">
    <citation type="submission" date="2020-09" db="EMBL/GenBank/DDBJ databases">
        <title>De no assembly of potato wild relative species, Solanum commersonii.</title>
        <authorList>
            <person name="Cho K."/>
        </authorList>
    </citation>
    <scope>NUCLEOTIDE SEQUENCE [LARGE SCALE GENOMIC DNA]</scope>
    <source>
        <strain evidence="1">LZ3.2</strain>
        <tissue evidence="1">Leaf</tissue>
    </source>
</reference>
<protein>
    <submittedName>
        <fullName evidence="1">Uncharacterized protein</fullName>
    </submittedName>
</protein>
<gene>
    <name evidence="1" type="ORF">H5410_018185</name>
</gene>
<organism evidence="1 2">
    <name type="scientific">Solanum commersonii</name>
    <name type="common">Commerson's wild potato</name>
    <name type="synonym">Commerson's nightshade</name>
    <dbReference type="NCBI Taxonomy" id="4109"/>
    <lineage>
        <taxon>Eukaryota</taxon>
        <taxon>Viridiplantae</taxon>
        <taxon>Streptophyta</taxon>
        <taxon>Embryophyta</taxon>
        <taxon>Tracheophyta</taxon>
        <taxon>Spermatophyta</taxon>
        <taxon>Magnoliopsida</taxon>
        <taxon>eudicotyledons</taxon>
        <taxon>Gunneridae</taxon>
        <taxon>Pentapetalae</taxon>
        <taxon>asterids</taxon>
        <taxon>lamiids</taxon>
        <taxon>Solanales</taxon>
        <taxon>Solanaceae</taxon>
        <taxon>Solanoideae</taxon>
        <taxon>Solaneae</taxon>
        <taxon>Solanum</taxon>
    </lineage>
</organism>
<keyword evidence="2" id="KW-1185">Reference proteome</keyword>
<dbReference type="AlphaFoldDB" id="A0A9J6A1E1"/>
<proteinExistence type="predicted"/>
<evidence type="ECO:0000313" key="2">
    <source>
        <dbReference type="Proteomes" id="UP000824120"/>
    </source>
</evidence>
<sequence length="139" mass="15260">MYNEGVKSGKGILAVTIRKTQNVSSEVDLPTERISTTTSAVNFAAPPLPPPLSSSLHQPPTLSHSSLSLFFQLPAQLAPSKYRKLSSFSTVQTVVLFAESSTFKLFLEVELLTLLFFSISIPTNVQLIFEREKKNYPAG</sequence>
<dbReference type="Proteomes" id="UP000824120">
    <property type="component" value="Chromosome 3"/>
</dbReference>
<evidence type="ECO:0000313" key="1">
    <source>
        <dbReference type="EMBL" id="KAG5618361.1"/>
    </source>
</evidence>
<name>A0A9J6A1E1_SOLCO</name>
<dbReference type="EMBL" id="JACXVP010000003">
    <property type="protein sequence ID" value="KAG5618361.1"/>
    <property type="molecule type" value="Genomic_DNA"/>
</dbReference>
<accession>A0A9J6A1E1</accession>
<comment type="caution">
    <text evidence="1">The sequence shown here is derived from an EMBL/GenBank/DDBJ whole genome shotgun (WGS) entry which is preliminary data.</text>
</comment>